<accession>A0A812QME4</accession>
<dbReference type="Proteomes" id="UP000604046">
    <property type="component" value="Unassembled WGS sequence"/>
</dbReference>
<dbReference type="GO" id="GO:0005759">
    <property type="term" value="C:mitochondrial matrix"/>
    <property type="evidence" value="ECO:0007669"/>
    <property type="project" value="TreeGrafter"/>
</dbReference>
<dbReference type="GO" id="GO:0044528">
    <property type="term" value="P:regulation of mitochondrial mRNA stability"/>
    <property type="evidence" value="ECO:0007669"/>
    <property type="project" value="TreeGrafter"/>
</dbReference>
<organism evidence="1 2">
    <name type="scientific">Symbiodinium natans</name>
    <dbReference type="NCBI Taxonomy" id="878477"/>
    <lineage>
        <taxon>Eukaryota</taxon>
        <taxon>Sar</taxon>
        <taxon>Alveolata</taxon>
        <taxon>Dinophyceae</taxon>
        <taxon>Suessiales</taxon>
        <taxon>Symbiodiniaceae</taxon>
        <taxon>Symbiodinium</taxon>
    </lineage>
</organism>
<dbReference type="GO" id="GO:1901259">
    <property type="term" value="P:chloroplast rRNA processing"/>
    <property type="evidence" value="ECO:0007669"/>
    <property type="project" value="TreeGrafter"/>
</dbReference>
<comment type="caution">
    <text evidence="1">The sequence shown here is derived from an EMBL/GenBank/DDBJ whole genome shotgun (WGS) entry which is preliminary data.</text>
</comment>
<gene>
    <name evidence="1" type="ORF">SNAT2548_LOCUS21470</name>
</gene>
<dbReference type="InterPro" id="IPR050870">
    <property type="entry name" value="FAST_kinase"/>
</dbReference>
<dbReference type="AlphaFoldDB" id="A0A812QME4"/>
<dbReference type="EMBL" id="CAJNDS010002254">
    <property type="protein sequence ID" value="CAE7394039.1"/>
    <property type="molecule type" value="Genomic_DNA"/>
</dbReference>
<dbReference type="GO" id="GO:0000963">
    <property type="term" value="P:mitochondrial RNA processing"/>
    <property type="evidence" value="ECO:0007669"/>
    <property type="project" value="TreeGrafter"/>
</dbReference>
<sequence>MQLKPLEAKDTVGIAATMDATAEAAHADRSTVVPAASPHQRPLKRLAWRSFRAAMIAAVSVILSSGEAREAGIDGEGAAKVLTVELSRAAPAAAILNLAGKEVDGSIFNYFHMAATLSRLAKFSQRRQLSPSDVASPVWPRLMTRLRSMLKNGVLPARATAQVEGYDEHLLLELMRYTRKEAGAMDAQSLSNCLLTLAKSGDAMPDMHATVESIAERMPHVVHDMIPQHLSNSLWAAAALQDIASHVLMAVPAIAEQIPRKAGGMIPQHLSNSLWAAAKLQEAAPSVLTAVPAMTERIPLKAAEMNAQELSNSLWAAAKLQDSAPQVRLAVPAIAECVPRKLRDFNTQGLSNSLWAAAKLKKAAPEVLATVPALVAQIPSVTSAMVPAALQMSLWAAAELGEDDLAAQLRRKRARQKH</sequence>
<dbReference type="OrthoDB" id="385235at2759"/>
<reference evidence="1" key="1">
    <citation type="submission" date="2021-02" db="EMBL/GenBank/DDBJ databases">
        <authorList>
            <person name="Dougan E. K."/>
            <person name="Rhodes N."/>
            <person name="Thang M."/>
            <person name="Chan C."/>
        </authorList>
    </citation>
    <scope>NUCLEOTIDE SEQUENCE</scope>
</reference>
<evidence type="ECO:0000313" key="1">
    <source>
        <dbReference type="EMBL" id="CAE7394039.1"/>
    </source>
</evidence>
<dbReference type="PANTHER" id="PTHR21228">
    <property type="entry name" value="FAST LEU-RICH DOMAIN-CONTAINING"/>
    <property type="match status" value="1"/>
</dbReference>
<dbReference type="GO" id="GO:0009507">
    <property type="term" value="C:chloroplast"/>
    <property type="evidence" value="ECO:0007669"/>
    <property type="project" value="GOC"/>
</dbReference>
<keyword evidence="2" id="KW-1185">Reference proteome</keyword>
<evidence type="ECO:0000313" key="2">
    <source>
        <dbReference type="Proteomes" id="UP000604046"/>
    </source>
</evidence>
<proteinExistence type="predicted"/>
<dbReference type="GO" id="GO:0035770">
    <property type="term" value="C:ribonucleoprotein granule"/>
    <property type="evidence" value="ECO:0007669"/>
    <property type="project" value="TreeGrafter"/>
</dbReference>
<name>A0A812QME4_9DINO</name>
<protein>
    <submittedName>
        <fullName evidence="1">Uncharacterized protein</fullName>
    </submittedName>
</protein>
<dbReference type="PANTHER" id="PTHR21228:SF40">
    <property type="entry name" value="LD45607P"/>
    <property type="match status" value="1"/>
</dbReference>
<dbReference type="GO" id="GO:0003723">
    <property type="term" value="F:RNA binding"/>
    <property type="evidence" value="ECO:0007669"/>
    <property type="project" value="TreeGrafter"/>
</dbReference>